<proteinExistence type="predicted"/>
<comment type="caution">
    <text evidence="2">The sequence shown here is derived from an EMBL/GenBank/DDBJ whole genome shotgun (WGS) entry which is preliminary data.</text>
</comment>
<evidence type="ECO:0000256" key="1">
    <source>
        <dbReference type="SAM" id="MobiDB-lite"/>
    </source>
</evidence>
<protein>
    <submittedName>
        <fullName evidence="2">Uncharacterized protein</fullName>
    </submittedName>
</protein>
<accession>A0AAN6W3H3</accession>
<dbReference type="EMBL" id="MU866276">
    <property type="protein sequence ID" value="KAK4174555.1"/>
    <property type="molecule type" value="Genomic_DNA"/>
</dbReference>
<keyword evidence="3" id="KW-1185">Reference proteome</keyword>
<dbReference type="Proteomes" id="UP001302321">
    <property type="component" value="Unassembled WGS sequence"/>
</dbReference>
<organism evidence="2 3">
    <name type="scientific">Triangularia setosa</name>
    <dbReference type="NCBI Taxonomy" id="2587417"/>
    <lineage>
        <taxon>Eukaryota</taxon>
        <taxon>Fungi</taxon>
        <taxon>Dikarya</taxon>
        <taxon>Ascomycota</taxon>
        <taxon>Pezizomycotina</taxon>
        <taxon>Sordariomycetes</taxon>
        <taxon>Sordariomycetidae</taxon>
        <taxon>Sordariales</taxon>
        <taxon>Podosporaceae</taxon>
        <taxon>Triangularia</taxon>
    </lineage>
</organism>
<evidence type="ECO:0000313" key="2">
    <source>
        <dbReference type="EMBL" id="KAK4174555.1"/>
    </source>
</evidence>
<sequence>MLRVGLLKDLRDLATDPRFAKLHLLVVSCEYVDIETTMSTCAMSLSMSSGLVDEDIEIYVQSQLAKHPKLQHWPTSIQLKVPMGGLPNRRMTMAELEMSVMNKALSHWPQTLDVTYERILHQISTEAYEIVRYACLWIYWHTNSARHSWAQQTNIRCSVLLDAIQESLKVNGLHVSLGYDLDAELLREFCGCLIITSPEERPISHGKERAGRKGWLDEPSTMTILTVSLAHYAVVEFLQSSRAPRHTRLKTNMLRRHSDHPTHHIESQEG</sequence>
<dbReference type="AlphaFoldDB" id="A0AAN6W3H3"/>
<feature type="region of interest" description="Disordered" evidence="1">
    <location>
        <begin position="248"/>
        <end position="270"/>
    </location>
</feature>
<evidence type="ECO:0000313" key="3">
    <source>
        <dbReference type="Proteomes" id="UP001302321"/>
    </source>
</evidence>
<feature type="compositionally biased region" description="Basic and acidic residues" evidence="1">
    <location>
        <begin position="259"/>
        <end position="270"/>
    </location>
</feature>
<reference evidence="2" key="1">
    <citation type="journal article" date="2023" name="Mol. Phylogenet. Evol.">
        <title>Genome-scale phylogeny and comparative genomics of the fungal order Sordariales.</title>
        <authorList>
            <person name="Hensen N."/>
            <person name="Bonometti L."/>
            <person name="Westerberg I."/>
            <person name="Brannstrom I.O."/>
            <person name="Guillou S."/>
            <person name="Cros-Aarteil S."/>
            <person name="Calhoun S."/>
            <person name="Haridas S."/>
            <person name="Kuo A."/>
            <person name="Mondo S."/>
            <person name="Pangilinan J."/>
            <person name="Riley R."/>
            <person name="LaButti K."/>
            <person name="Andreopoulos B."/>
            <person name="Lipzen A."/>
            <person name="Chen C."/>
            <person name="Yan M."/>
            <person name="Daum C."/>
            <person name="Ng V."/>
            <person name="Clum A."/>
            <person name="Steindorff A."/>
            <person name="Ohm R.A."/>
            <person name="Martin F."/>
            <person name="Silar P."/>
            <person name="Natvig D.O."/>
            <person name="Lalanne C."/>
            <person name="Gautier V."/>
            <person name="Ament-Velasquez S.L."/>
            <person name="Kruys A."/>
            <person name="Hutchinson M.I."/>
            <person name="Powell A.J."/>
            <person name="Barry K."/>
            <person name="Miller A.N."/>
            <person name="Grigoriev I.V."/>
            <person name="Debuchy R."/>
            <person name="Gladieux P."/>
            <person name="Hiltunen Thoren M."/>
            <person name="Johannesson H."/>
        </authorList>
    </citation>
    <scope>NUCLEOTIDE SEQUENCE</scope>
    <source>
        <strain evidence="2">CBS 892.96</strain>
    </source>
</reference>
<gene>
    <name evidence="2" type="ORF">QBC36DRAFT_312859</name>
</gene>
<feature type="compositionally biased region" description="Basic residues" evidence="1">
    <location>
        <begin position="248"/>
        <end position="258"/>
    </location>
</feature>
<name>A0AAN6W3H3_9PEZI</name>
<reference evidence="2" key="2">
    <citation type="submission" date="2023-05" db="EMBL/GenBank/DDBJ databases">
        <authorList>
            <consortium name="Lawrence Berkeley National Laboratory"/>
            <person name="Steindorff A."/>
            <person name="Hensen N."/>
            <person name="Bonometti L."/>
            <person name="Westerberg I."/>
            <person name="Brannstrom I.O."/>
            <person name="Guillou S."/>
            <person name="Cros-Aarteil S."/>
            <person name="Calhoun S."/>
            <person name="Haridas S."/>
            <person name="Kuo A."/>
            <person name="Mondo S."/>
            <person name="Pangilinan J."/>
            <person name="Riley R."/>
            <person name="Labutti K."/>
            <person name="Andreopoulos B."/>
            <person name="Lipzen A."/>
            <person name="Chen C."/>
            <person name="Yanf M."/>
            <person name="Daum C."/>
            <person name="Ng V."/>
            <person name="Clum A."/>
            <person name="Ohm R."/>
            <person name="Martin F."/>
            <person name="Silar P."/>
            <person name="Natvig D."/>
            <person name="Lalanne C."/>
            <person name="Gautier V."/>
            <person name="Ament-Velasquez S.L."/>
            <person name="Kruys A."/>
            <person name="Hutchinson M.I."/>
            <person name="Powell A.J."/>
            <person name="Barry K."/>
            <person name="Miller A.N."/>
            <person name="Grigoriev I.V."/>
            <person name="Debuchy R."/>
            <person name="Gladieux P."/>
            <person name="Thoren M.H."/>
            <person name="Johannesson H."/>
        </authorList>
    </citation>
    <scope>NUCLEOTIDE SEQUENCE</scope>
    <source>
        <strain evidence="2">CBS 892.96</strain>
    </source>
</reference>